<protein>
    <submittedName>
        <fullName evidence="1">Uncharacterized protein</fullName>
    </submittedName>
</protein>
<proteinExistence type="predicted"/>
<evidence type="ECO:0000313" key="2">
    <source>
        <dbReference type="Proteomes" id="UP000294530"/>
    </source>
</evidence>
<dbReference type="KEGG" id="blac:94346253"/>
<comment type="caution">
    <text evidence="1">The sequence shown here is derived from an EMBL/GenBank/DDBJ whole genome shotgun (WGS) entry which is preliminary data.</text>
</comment>
<name>A0A976FRZ8_BRELC</name>
<dbReference type="EMBL" id="SHOA02000015">
    <property type="protein sequence ID" value="TDH71706.1"/>
    <property type="molecule type" value="Genomic_DNA"/>
</dbReference>
<keyword evidence="2" id="KW-1185">Reference proteome</keyword>
<dbReference type="AlphaFoldDB" id="A0A976FRZ8"/>
<accession>A0A976FRZ8</accession>
<dbReference type="GeneID" id="94346253"/>
<sequence>MAVSSDQSKPRELCNIQSQVVALILWVWTQFASQRNYSIDDRFKQRLDLSRHIAAKLCAPDVLKLVRERNQLVGETGITTLFGLRSVLKVL</sequence>
<organism evidence="1 2">
    <name type="scientific">Bremia lactucae</name>
    <name type="common">Lettuce downy mildew</name>
    <dbReference type="NCBI Taxonomy" id="4779"/>
    <lineage>
        <taxon>Eukaryota</taxon>
        <taxon>Sar</taxon>
        <taxon>Stramenopiles</taxon>
        <taxon>Oomycota</taxon>
        <taxon>Peronosporomycetes</taxon>
        <taxon>Peronosporales</taxon>
        <taxon>Peronosporaceae</taxon>
        <taxon>Bremia</taxon>
    </lineage>
</organism>
<gene>
    <name evidence="1" type="ORF">CCR75_002485</name>
</gene>
<dbReference type="Proteomes" id="UP000294530">
    <property type="component" value="Unassembled WGS sequence"/>
</dbReference>
<dbReference type="RefSeq" id="XP_067821205.1">
    <property type="nucleotide sequence ID" value="XM_067960582.1"/>
</dbReference>
<reference evidence="1 2" key="1">
    <citation type="journal article" date="2021" name="Genome Biol.">
        <title>AFLAP: assembly-free linkage analysis pipeline using k-mers from genome sequencing data.</title>
        <authorList>
            <person name="Fletcher K."/>
            <person name="Zhang L."/>
            <person name="Gil J."/>
            <person name="Han R."/>
            <person name="Cavanaugh K."/>
            <person name="Michelmore R."/>
        </authorList>
    </citation>
    <scope>NUCLEOTIDE SEQUENCE [LARGE SCALE GENOMIC DNA]</scope>
    <source>
        <strain evidence="1 2">SF5</strain>
    </source>
</reference>
<evidence type="ECO:0000313" key="1">
    <source>
        <dbReference type="EMBL" id="TDH71706.1"/>
    </source>
</evidence>